<evidence type="ECO:0000256" key="2">
    <source>
        <dbReference type="ARBA" id="ARBA00022692"/>
    </source>
</evidence>
<reference evidence="8 9" key="2">
    <citation type="journal article" date="2012" name="PLoS Pathog.">
        <title>Diverse lifestyles and strategies of plant pathogenesis encoded in the genomes of eighteen Dothideomycetes fungi.</title>
        <authorList>
            <person name="Ohm R.A."/>
            <person name="Feau N."/>
            <person name="Henrissat B."/>
            <person name="Schoch C.L."/>
            <person name="Horwitz B.A."/>
            <person name="Barry K.W."/>
            <person name="Condon B.J."/>
            <person name="Copeland A.C."/>
            <person name="Dhillon B."/>
            <person name="Glaser F."/>
            <person name="Hesse C.N."/>
            <person name="Kosti I."/>
            <person name="LaButti K."/>
            <person name="Lindquist E.A."/>
            <person name="Lucas S."/>
            <person name="Salamov A.A."/>
            <person name="Bradshaw R.E."/>
            <person name="Ciuffetti L."/>
            <person name="Hamelin R.C."/>
            <person name="Kema G.H.J."/>
            <person name="Lawrence C."/>
            <person name="Scott J.A."/>
            <person name="Spatafora J.W."/>
            <person name="Turgeon B.G."/>
            <person name="de Wit P.J.G.M."/>
            <person name="Zhong S."/>
            <person name="Goodwin S.B."/>
            <person name="Grigoriev I.V."/>
        </authorList>
    </citation>
    <scope>NUCLEOTIDE SEQUENCE [LARGE SCALE GENOMIC DNA]</scope>
    <source>
        <strain evidence="9">NZE10 / CBS 128990</strain>
    </source>
</reference>
<feature type="non-terminal residue" evidence="8">
    <location>
        <position position="266"/>
    </location>
</feature>
<comment type="subcellular location">
    <subcellularLocation>
        <location evidence="1">Membrane</location>
        <topology evidence="1">Multi-pass membrane protein</topology>
    </subcellularLocation>
</comment>
<proteinExistence type="inferred from homology"/>
<evidence type="ECO:0000313" key="8">
    <source>
        <dbReference type="EMBL" id="EME39876.1"/>
    </source>
</evidence>
<dbReference type="EMBL" id="KB446544">
    <property type="protein sequence ID" value="EME39876.1"/>
    <property type="molecule type" value="Genomic_DNA"/>
</dbReference>
<evidence type="ECO:0000256" key="4">
    <source>
        <dbReference type="ARBA" id="ARBA00023136"/>
    </source>
</evidence>
<dbReference type="Pfam" id="PF20684">
    <property type="entry name" value="Fung_rhodopsin"/>
    <property type="match status" value="1"/>
</dbReference>
<dbReference type="eggNOG" id="ENOG502S025">
    <property type="taxonomic scope" value="Eukaryota"/>
</dbReference>
<dbReference type="PANTHER" id="PTHR33048">
    <property type="entry name" value="PTH11-LIKE INTEGRAL MEMBRANE PROTEIN (AFU_ORTHOLOGUE AFUA_5G11245)"/>
    <property type="match status" value="1"/>
</dbReference>
<dbReference type="PANTHER" id="PTHR33048:SF47">
    <property type="entry name" value="INTEGRAL MEMBRANE PROTEIN-RELATED"/>
    <property type="match status" value="1"/>
</dbReference>
<evidence type="ECO:0000256" key="3">
    <source>
        <dbReference type="ARBA" id="ARBA00022989"/>
    </source>
</evidence>
<feature type="transmembrane region" description="Helical" evidence="6">
    <location>
        <begin position="6"/>
        <end position="23"/>
    </location>
</feature>
<dbReference type="OMA" id="QLFWLWL"/>
<feature type="transmembrane region" description="Helical" evidence="6">
    <location>
        <begin position="81"/>
        <end position="102"/>
    </location>
</feature>
<feature type="transmembrane region" description="Helical" evidence="6">
    <location>
        <begin position="114"/>
        <end position="139"/>
    </location>
</feature>
<evidence type="ECO:0000256" key="1">
    <source>
        <dbReference type="ARBA" id="ARBA00004141"/>
    </source>
</evidence>
<keyword evidence="2 6" id="KW-0812">Transmembrane</keyword>
<gene>
    <name evidence="8" type="ORF">DOTSEDRAFT_104226</name>
</gene>
<dbReference type="STRING" id="675120.N1PF03"/>
<name>N1PF03_DOTSN</name>
<evidence type="ECO:0000256" key="6">
    <source>
        <dbReference type="SAM" id="Phobius"/>
    </source>
</evidence>
<dbReference type="OrthoDB" id="444631at2759"/>
<comment type="similarity">
    <text evidence="5">Belongs to the SAT4 family.</text>
</comment>
<keyword evidence="9" id="KW-1185">Reference proteome</keyword>
<keyword evidence="3 6" id="KW-1133">Transmembrane helix</keyword>
<feature type="transmembrane region" description="Helical" evidence="6">
    <location>
        <begin position="35"/>
        <end position="54"/>
    </location>
</feature>
<keyword evidence="4 6" id="KW-0472">Membrane</keyword>
<feature type="transmembrane region" description="Helical" evidence="6">
    <location>
        <begin position="159"/>
        <end position="183"/>
    </location>
</feature>
<dbReference type="AlphaFoldDB" id="N1PF03"/>
<accession>N1PF03</accession>
<organism evidence="8 9">
    <name type="scientific">Dothistroma septosporum (strain NZE10 / CBS 128990)</name>
    <name type="common">Red band needle blight fungus</name>
    <name type="synonym">Mycosphaerella pini</name>
    <dbReference type="NCBI Taxonomy" id="675120"/>
    <lineage>
        <taxon>Eukaryota</taxon>
        <taxon>Fungi</taxon>
        <taxon>Dikarya</taxon>
        <taxon>Ascomycota</taxon>
        <taxon>Pezizomycotina</taxon>
        <taxon>Dothideomycetes</taxon>
        <taxon>Dothideomycetidae</taxon>
        <taxon>Mycosphaerellales</taxon>
        <taxon>Mycosphaerellaceae</taxon>
        <taxon>Dothistroma</taxon>
    </lineage>
</organism>
<evidence type="ECO:0000256" key="5">
    <source>
        <dbReference type="ARBA" id="ARBA00038359"/>
    </source>
</evidence>
<sequence>AIYAVIWSTTLLAILAVALRIFTRAFIVRGLQLDDYLILASLLFIVVFTITVTLESMSTYNGLGRHQASLSKVERTNLLRWLWISIILYHIGLGSAKLSIVSQCLSVFGSIRRFVIACYVVGAIMIAYMLFTVSITVFLCKPVSYFWHPERPGSCLPRLPIWFFNSGFDVVTDILVAGLPLPVVRSLNLPKRQKYMLLFVFALGGAVCIITVVRFYALYAVTASNDPSHENPQAALYSNIEASVSIMGSCLPTYNAFIAKYFPNFY</sequence>
<dbReference type="Proteomes" id="UP000016933">
    <property type="component" value="Unassembled WGS sequence"/>
</dbReference>
<dbReference type="InterPro" id="IPR052337">
    <property type="entry name" value="SAT4-like"/>
</dbReference>
<feature type="domain" description="Rhodopsin" evidence="7">
    <location>
        <begin position="19"/>
        <end position="259"/>
    </location>
</feature>
<reference evidence="9" key="1">
    <citation type="journal article" date="2012" name="PLoS Genet.">
        <title>The genomes of the fungal plant pathogens Cladosporium fulvum and Dothistroma septosporum reveal adaptation to different hosts and lifestyles but also signatures of common ancestry.</title>
        <authorList>
            <person name="de Wit P.J.G.M."/>
            <person name="van der Burgt A."/>
            <person name="Oekmen B."/>
            <person name="Stergiopoulos I."/>
            <person name="Abd-Elsalam K.A."/>
            <person name="Aerts A.L."/>
            <person name="Bahkali A.H."/>
            <person name="Beenen H.G."/>
            <person name="Chettri P."/>
            <person name="Cox M.P."/>
            <person name="Datema E."/>
            <person name="de Vries R.P."/>
            <person name="Dhillon B."/>
            <person name="Ganley A.R."/>
            <person name="Griffiths S.A."/>
            <person name="Guo Y."/>
            <person name="Hamelin R.C."/>
            <person name="Henrissat B."/>
            <person name="Kabir M.S."/>
            <person name="Jashni M.K."/>
            <person name="Kema G."/>
            <person name="Klaubauf S."/>
            <person name="Lapidus A."/>
            <person name="Levasseur A."/>
            <person name="Lindquist E."/>
            <person name="Mehrabi R."/>
            <person name="Ohm R.A."/>
            <person name="Owen T.J."/>
            <person name="Salamov A."/>
            <person name="Schwelm A."/>
            <person name="Schijlen E."/>
            <person name="Sun H."/>
            <person name="van den Burg H.A."/>
            <person name="van Ham R.C.H.J."/>
            <person name="Zhang S."/>
            <person name="Goodwin S.B."/>
            <person name="Grigoriev I.V."/>
            <person name="Collemare J."/>
            <person name="Bradshaw R.E."/>
        </authorList>
    </citation>
    <scope>NUCLEOTIDE SEQUENCE [LARGE SCALE GENOMIC DNA]</scope>
    <source>
        <strain evidence="9">NZE10 / CBS 128990</strain>
    </source>
</reference>
<dbReference type="GO" id="GO:0016020">
    <property type="term" value="C:membrane"/>
    <property type="evidence" value="ECO:0007669"/>
    <property type="project" value="UniProtKB-SubCell"/>
</dbReference>
<feature type="transmembrane region" description="Helical" evidence="6">
    <location>
        <begin position="195"/>
        <end position="217"/>
    </location>
</feature>
<feature type="non-terminal residue" evidence="8">
    <location>
        <position position="1"/>
    </location>
</feature>
<evidence type="ECO:0000259" key="7">
    <source>
        <dbReference type="Pfam" id="PF20684"/>
    </source>
</evidence>
<dbReference type="HOGENOM" id="CLU_028200_0_2_1"/>
<dbReference type="InterPro" id="IPR049326">
    <property type="entry name" value="Rhodopsin_dom_fungi"/>
</dbReference>
<protein>
    <recommendedName>
        <fullName evidence="7">Rhodopsin domain-containing protein</fullName>
    </recommendedName>
</protein>
<evidence type="ECO:0000313" key="9">
    <source>
        <dbReference type="Proteomes" id="UP000016933"/>
    </source>
</evidence>